<feature type="domain" description="DUF732" evidence="1">
    <location>
        <begin position="74"/>
        <end position="138"/>
    </location>
</feature>
<protein>
    <submittedName>
        <fullName evidence="2">LprJ protein</fullName>
    </submittedName>
</protein>
<dbReference type="AlphaFoldDB" id="A0A0E3WDJ2"/>
<proteinExistence type="predicted"/>
<name>A0A0E3WDJ2_MYCLN</name>
<evidence type="ECO:0000259" key="1">
    <source>
        <dbReference type="Pfam" id="PF05305"/>
    </source>
</evidence>
<accession>A0A0E3WDJ2</accession>
<reference evidence="2 3" key="1">
    <citation type="submission" date="2015-03" db="EMBL/GenBank/DDBJ databases">
        <authorList>
            <person name="Urmite Genomes"/>
        </authorList>
    </citation>
    <scope>NUCLEOTIDE SEQUENCE [LARGE SCALE GENOMIC DNA]</scope>
    <source>
        <strain evidence="2 3">CSUR P1491</strain>
    </source>
</reference>
<dbReference type="STRING" id="141349.BN1232_04803"/>
<dbReference type="InterPro" id="IPR007969">
    <property type="entry name" value="DUF732"/>
</dbReference>
<dbReference type="Pfam" id="PF05305">
    <property type="entry name" value="DUF732"/>
    <property type="match status" value="1"/>
</dbReference>
<gene>
    <name evidence="2" type="ORF">BN1232_04803</name>
</gene>
<sequence length="168" mass="16622">MTALMTIGPWTTRTVGRCGAVRAIRQPTPRADLIDAACRAVRPLAVAAGILAAAATLPALAQADTSGDAITSALNGAGIGNNGSLSNTIAGLGQSICPSLVKPGATVATVASQLSGKTGLSATMAGLVTSMAIQMECPGVLNSVANGKMPFPLMGTNPAPTPFQLPGR</sequence>
<dbReference type="RefSeq" id="WP_175364521.1">
    <property type="nucleotide sequence ID" value="NZ_CTEE01000001.1"/>
</dbReference>
<evidence type="ECO:0000313" key="2">
    <source>
        <dbReference type="EMBL" id="CQD20142.1"/>
    </source>
</evidence>
<dbReference type="Proteomes" id="UP000199251">
    <property type="component" value="Unassembled WGS sequence"/>
</dbReference>
<organism evidence="2 3">
    <name type="scientific">Mycobacterium lentiflavum</name>
    <dbReference type="NCBI Taxonomy" id="141349"/>
    <lineage>
        <taxon>Bacteria</taxon>
        <taxon>Bacillati</taxon>
        <taxon>Actinomycetota</taxon>
        <taxon>Actinomycetes</taxon>
        <taxon>Mycobacteriales</taxon>
        <taxon>Mycobacteriaceae</taxon>
        <taxon>Mycobacterium</taxon>
        <taxon>Mycobacterium simiae complex</taxon>
    </lineage>
</organism>
<evidence type="ECO:0000313" key="3">
    <source>
        <dbReference type="Proteomes" id="UP000199251"/>
    </source>
</evidence>
<dbReference type="EMBL" id="CTEE01000001">
    <property type="protein sequence ID" value="CQD20142.1"/>
    <property type="molecule type" value="Genomic_DNA"/>
</dbReference>